<dbReference type="OrthoDB" id="3718497at2759"/>
<evidence type="ECO:0000313" key="2">
    <source>
        <dbReference type="Proteomes" id="UP000799440"/>
    </source>
</evidence>
<keyword evidence="2" id="KW-1185">Reference proteome</keyword>
<organism evidence="1 2">
    <name type="scientific">Sporormia fimetaria CBS 119925</name>
    <dbReference type="NCBI Taxonomy" id="1340428"/>
    <lineage>
        <taxon>Eukaryota</taxon>
        <taxon>Fungi</taxon>
        <taxon>Dikarya</taxon>
        <taxon>Ascomycota</taxon>
        <taxon>Pezizomycotina</taxon>
        <taxon>Dothideomycetes</taxon>
        <taxon>Pleosporomycetidae</taxon>
        <taxon>Pleosporales</taxon>
        <taxon>Sporormiaceae</taxon>
        <taxon>Sporormia</taxon>
    </lineage>
</organism>
<dbReference type="EMBL" id="MU006577">
    <property type="protein sequence ID" value="KAF2746545.1"/>
    <property type="molecule type" value="Genomic_DNA"/>
</dbReference>
<accession>A0A6A6V7Q5</accession>
<reference evidence="1" key="1">
    <citation type="journal article" date="2020" name="Stud. Mycol.">
        <title>101 Dothideomycetes genomes: a test case for predicting lifestyles and emergence of pathogens.</title>
        <authorList>
            <person name="Haridas S."/>
            <person name="Albert R."/>
            <person name="Binder M."/>
            <person name="Bloem J."/>
            <person name="Labutti K."/>
            <person name="Salamov A."/>
            <person name="Andreopoulos B."/>
            <person name="Baker S."/>
            <person name="Barry K."/>
            <person name="Bills G."/>
            <person name="Bluhm B."/>
            <person name="Cannon C."/>
            <person name="Castanera R."/>
            <person name="Culley D."/>
            <person name="Daum C."/>
            <person name="Ezra D."/>
            <person name="Gonzalez J."/>
            <person name="Henrissat B."/>
            <person name="Kuo A."/>
            <person name="Liang C."/>
            <person name="Lipzen A."/>
            <person name="Lutzoni F."/>
            <person name="Magnuson J."/>
            <person name="Mondo S."/>
            <person name="Nolan M."/>
            <person name="Ohm R."/>
            <person name="Pangilinan J."/>
            <person name="Park H.-J."/>
            <person name="Ramirez L."/>
            <person name="Alfaro M."/>
            <person name="Sun H."/>
            <person name="Tritt A."/>
            <person name="Yoshinaga Y."/>
            <person name="Zwiers L.-H."/>
            <person name="Turgeon B."/>
            <person name="Goodwin S."/>
            <person name="Spatafora J."/>
            <person name="Crous P."/>
            <person name="Grigoriev I."/>
        </authorList>
    </citation>
    <scope>NUCLEOTIDE SEQUENCE</scope>
    <source>
        <strain evidence="1">CBS 119925</strain>
    </source>
</reference>
<proteinExistence type="predicted"/>
<sequence length="308" mass="35675">MAGQSKLEQLPPEIIYIILSYLTYPRSRLPGLTEQQSAHDYPESWRRAAKDAYHMNNTAIDNVERFAANLFAWPQYQHPLNTLALVSEPIRACVEYFCAALVKRCNRFNLPISQSEELGPDSVYPSLSGIVYRRLWLQSADRYCVFCTTLLSVYPHQHGVGLLSCCRNCFYAQVYTHNEVAQQFHMSLTDLTVHQVRGTPTYVLRVDVDALAMRLYGTKRYHDIRGTRGFCDRCSQAGTLQRIARQREEQRSQFWVPVHGTDGWVATPTVQLPTNRRWPRYINYRRDLYLYRDDDGPGGYHLGSRLLL</sequence>
<dbReference type="Proteomes" id="UP000799440">
    <property type="component" value="Unassembled WGS sequence"/>
</dbReference>
<protein>
    <submittedName>
        <fullName evidence="1">Uncharacterized protein</fullName>
    </submittedName>
</protein>
<evidence type="ECO:0000313" key="1">
    <source>
        <dbReference type="EMBL" id="KAF2746545.1"/>
    </source>
</evidence>
<name>A0A6A6V7Q5_9PLEO</name>
<dbReference type="AlphaFoldDB" id="A0A6A6V7Q5"/>
<gene>
    <name evidence="1" type="ORF">M011DRAFT_404154</name>
</gene>